<protein>
    <recommendedName>
        <fullName evidence="3">Lipoprotein</fullName>
    </recommendedName>
</protein>
<dbReference type="RefSeq" id="WP_369332312.1">
    <property type="nucleotide sequence ID" value="NZ_JAULBC010000011.1"/>
</dbReference>
<proteinExistence type="predicted"/>
<evidence type="ECO:0000313" key="2">
    <source>
        <dbReference type="Proteomes" id="UP001560573"/>
    </source>
</evidence>
<dbReference type="EMBL" id="JAULBC010000011">
    <property type="protein sequence ID" value="MEX6690896.1"/>
    <property type="molecule type" value="Genomic_DNA"/>
</dbReference>
<comment type="caution">
    <text evidence="1">The sequence shown here is derived from an EMBL/GenBank/DDBJ whole genome shotgun (WGS) entry which is preliminary data.</text>
</comment>
<sequence length="173" mass="19624">MTPRSYTNILTIAFCLTITLSSCGQSQAKKINHVANNITVQIDTSKTAIIALDKKGNYPFDNTFNPTSLTQNDIYDIDSLLIACVTNYNNSLDKDHKEWSIDLNKNNYRKQLIAVTNKKGEKEVWVNCFCYTWDNKNWKTNILLVADGGNCYFNFKINLATKKFYDLGVNGVA</sequence>
<reference evidence="1 2" key="1">
    <citation type="submission" date="2023-07" db="EMBL/GenBank/DDBJ databases">
        <authorList>
            <person name="Lian W.-H."/>
        </authorList>
    </citation>
    <scope>NUCLEOTIDE SEQUENCE [LARGE SCALE GENOMIC DNA]</scope>
    <source>
        <strain evidence="1 2">SYSU DXS3180</strain>
    </source>
</reference>
<evidence type="ECO:0008006" key="3">
    <source>
        <dbReference type="Google" id="ProtNLM"/>
    </source>
</evidence>
<evidence type="ECO:0000313" key="1">
    <source>
        <dbReference type="EMBL" id="MEX6690896.1"/>
    </source>
</evidence>
<dbReference type="Proteomes" id="UP001560573">
    <property type="component" value="Unassembled WGS sequence"/>
</dbReference>
<accession>A0ABV3ZLX3</accession>
<gene>
    <name evidence="1" type="ORF">QTN47_25530</name>
</gene>
<dbReference type="PROSITE" id="PS51257">
    <property type="entry name" value="PROKAR_LIPOPROTEIN"/>
    <property type="match status" value="1"/>
</dbReference>
<organism evidence="1 2">
    <name type="scientific">Danxiaibacter flavus</name>
    <dbReference type="NCBI Taxonomy" id="3049108"/>
    <lineage>
        <taxon>Bacteria</taxon>
        <taxon>Pseudomonadati</taxon>
        <taxon>Bacteroidota</taxon>
        <taxon>Chitinophagia</taxon>
        <taxon>Chitinophagales</taxon>
        <taxon>Chitinophagaceae</taxon>
        <taxon>Danxiaibacter</taxon>
    </lineage>
</organism>
<name>A0ABV3ZLX3_9BACT</name>
<keyword evidence="2" id="KW-1185">Reference proteome</keyword>